<dbReference type="EMBL" id="HE965803">
    <property type="protein sequence ID" value="CCJ47816.1"/>
    <property type="molecule type" value="Genomic_DNA"/>
</dbReference>
<gene>
    <name evidence="1" type="ordered locus">BN117_0483</name>
</gene>
<name>K0MDI1_BORPB</name>
<proteinExistence type="predicted"/>
<reference evidence="1 2" key="1">
    <citation type="journal article" date="2012" name="BMC Genomics">
        <title>Comparative genomics of the classical Bordetella subspecies: the evolution and exchange of virulence-associated diversity amongst closely related pathogens.</title>
        <authorList>
            <person name="Park J."/>
            <person name="Zhang Y."/>
            <person name="Buboltz A.M."/>
            <person name="Zhang X."/>
            <person name="Schuster S.C."/>
            <person name="Ahuja U."/>
            <person name="Liu M."/>
            <person name="Miller J.F."/>
            <person name="Sebaihia M."/>
            <person name="Bentley S.D."/>
            <person name="Parkhill J."/>
            <person name="Harvill E.T."/>
        </authorList>
    </citation>
    <scope>NUCLEOTIDE SEQUENCE [LARGE SCALE GENOMIC DNA]</scope>
    <source>
        <strain evidence="1 2">Bpp5</strain>
    </source>
</reference>
<accession>K0MDI1</accession>
<organism evidence="1 2">
    <name type="scientific">Bordetella parapertussis (strain Bpp5)</name>
    <dbReference type="NCBI Taxonomy" id="1208660"/>
    <lineage>
        <taxon>Bacteria</taxon>
        <taxon>Pseudomonadati</taxon>
        <taxon>Pseudomonadota</taxon>
        <taxon>Betaproteobacteria</taxon>
        <taxon>Burkholderiales</taxon>
        <taxon>Alcaligenaceae</taxon>
        <taxon>Bordetella</taxon>
    </lineage>
</organism>
<dbReference type="Proteomes" id="UP000008035">
    <property type="component" value="Chromosome"/>
</dbReference>
<evidence type="ECO:0000313" key="2">
    <source>
        <dbReference type="Proteomes" id="UP000008035"/>
    </source>
</evidence>
<dbReference type="HOGENOM" id="CLU_2680383_0_0_4"/>
<dbReference type="AlphaFoldDB" id="K0MDI1"/>
<evidence type="ECO:0000313" key="1">
    <source>
        <dbReference type="EMBL" id="CCJ47816.1"/>
    </source>
</evidence>
<dbReference type="KEGG" id="bpar:BN117_0483"/>
<protein>
    <submittedName>
        <fullName evidence="1">Uncharacterized protein</fullName>
    </submittedName>
</protein>
<sequence>MTLSAYCAFRDSNSLVLLTYPSVCVSQVLTRLSSRPTSEQCVGGLSMSINIALAFRWETPGVNSYGMNRSGRIA</sequence>